<reference evidence="1" key="2">
    <citation type="journal article" date="2023" name="Commun. Biol.">
        <title>Intrasexual cuticular hydrocarbon dimorphism in a wasp sheds light on hydrocarbon biosynthesis genes in Hymenoptera.</title>
        <authorList>
            <person name="Moris V.C."/>
            <person name="Podsiadlowski L."/>
            <person name="Martin S."/>
            <person name="Oeyen J.P."/>
            <person name="Donath A."/>
            <person name="Petersen M."/>
            <person name="Wilbrandt J."/>
            <person name="Misof B."/>
            <person name="Liedtke D."/>
            <person name="Thamm M."/>
            <person name="Scheiner R."/>
            <person name="Schmitt T."/>
            <person name="Niehuis O."/>
        </authorList>
    </citation>
    <scope>NUCLEOTIDE SEQUENCE</scope>
    <source>
        <strain evidence="1">GBR_01_08_01A</strain>
    </source>
</reference>
<evidence type="ECO:0000313" key="2">
    <source>
        <dbReference type="Proteomes" id="UP001258017"/>
    </source>
</evidence>
<reference evidence="1" key="1">
    <citation type="submission" date="2021-08" db="EMBL/GenBank/DDBJ databases">
        <authorList>
            <person name="Misof B."/>
            <person name="Oliver O."/>
            <person name="Podsiadlowski L."/>
            <person name="Donath A."/>
            <person name="Peters R."/>
            <person name="Mayer C."/>
            <person name="Rust J."/>
            <person name="Gunkel S."/>
            <person name="Lesny P."/>
            <person name="Martin S."/>
            <person name="Oeyen J.P."/>
            <person name="Petersen M."/>
            <person name="Panagiotis P."/>
            <person name="Wilbrandt J."/>
            <person name="Tanja T."/>
        </authorList>
    </citation>
    <scope>NUCLEOTIDE SEQUENCE</scope>
    <source>
        <strain evidence="1">GBR_01_08_01A</strain>
        <tissue evidence="1">Thorax + abdomen</tissue>
    </source>
</reference>
<dbReference type="EMBL" id="JAIFRP010000038">
    <property type="protein sequence ID" value="KAK2581908.1"/>
    <property type="molecule type" value="Genomic_DNA"/>
</dbReference>
<name>A0AAD9RLP1_9HYME</name>
<proteinExistence type="predicted"/>
<keyword evidence="2" id="KW-1185">Reference proteome</keyword>
<gene>
    <name evidence="1" type="ORF">KPH14_002364</name>
</gene>
<sequence>MSDLSVIASDVSTGFLVLFQLNDRQKSWARFVETFAAYAAVEFALIRRWNEKTLGRLGGLKMSRTTTGIRRATAGSSLHGTRRCFSTTMTSFPRSFGAMGLYRRRVEITIAKTVPTEGFRG</sequence>
<organism evidence="1 2">
    <name type="scientific">Odynerus spinipes</name>
    <dbReference type="NCBI Taxonomy" id="1348599"/>
    <lineage>
        <taxon>Eukaryota</taxon>
        <taxon>Metazoa</taxon>
        <taxon>Ecdysozoa</taxon>
        <taxon>Arthropoda</taxon>
        <taxon>Hexapoda</taxon>
        <taxon>Insecta</taxon>
        <taxon>Pterygota</taxon>
        <taxon>Neoptera</taxon>
        <taxon>Endopterygota</taxon>
        <taxon>Hymenoptera</taxon>
        <taxon>Apocrita</taxon>
        <taxon>Aculeata</taxon>
        <taxon>Vespoidea</taxon>
        <taxon>Vespidae</taxon>
        <taxon>Eumeninae</taxon>
        <taxon>Odynerus</taxon>
    </lineage>
</organism>
<comment type="caution">
    <text evidence="1">The sequence shown here is derived from an EMBL/GenBank/DDBJ whole genome shotgun (WGS) entry which is preliminary data.</text>
</comment>
<dbReference type="Proteomes" id="UP001258017">
    <property type="component" value="Unassembled WGS sequence"/>
</dbReference>
<protein>
    <submittedName>
        <fullName evidence="1">Uncharacterized protein</fullName>
    </submittedName>
</protein>
<accession>A0AAD9RLP1</accession>
<evidence type="ECO:0000313" key="1">
    <source>
        <dbReference type="EMBL" id="KAK2581908.1"/>
    </source>
</evidence>
<dbReference type="AlphaFoldDB" id="A0AAD9RLP1"/>